<organism evidence="2 3">
    <name type="scientific">Caerostris darwini</name>
    <dbReference type="NCBI Taxonomy" id="1538125"/>
    <lineage>
        <taxon>Eukaryota</taxon>
        <taxon>Metazoa</taxon>
        <taxon>Ecdysozoa</taxon>
        <taxon>Arthropoda</taxon>
        <taxon>Chelicerata</taxon>
        <taxon>Arachnida</taxon>
        <taxon>Araneae</taxon>
        <taxon>Araneomorphae</taxon>
        <taxon>Entelegynae</taxon>
        <taxon>Araneoidea</taxon>
        <taxon>Araneidae</taxon>
        <taxon>Caerostris</taxon>
    </lineage>
</organism>
<sequence length="110" mass="12561">MPSAVLTVVFFFTRVLAAQFLTLTALGQSNVLRCVHSTVTSNFTSQWEALNEVTPSLYSTLLAVHVFVTRWHRKNYNSRMKKFKIARKLHNTCSLPRSKEATKFIGLEIN</sequence>
<evidence type="ECO:0000313" key="2">
    <source>
        <dbReference type="EMBL" id="GIX94998.1"/>
    </source>
</evidence>
<name>A0AAV4PG22_9ARAC</name>
<gene>
    <name evidence="2" type="ORF">CDAR_393851</name>
</gene>
<evidence type="ECO:0000256" key="1">
    <source>
        <dbReference type="SAM" id="SignalP"/>
    </source>
</evidence>
<comment type="caution">
    <text evidence="2">The sequence shown here is derived from an EMBL/GenBank/DDBJ whole genome shotgun (WGS) entry which is preliminary data.</text>
</comment>
<evidence type="ECO:0000313" key="3">
    <source>
        <dbReference type="Proteomes" id="UP001054837"/>
    </source>
</evidence>
<dbReference type="Proteomes" id="UP001054837">
    <property type="component" value="Unassembled WGS sequence"/>
</dbReference>
<keyword evidence="1" id="KW-0732">Signal</keyword>
<dbReference type="EMBL" id="BPLQ01002691">
    <property type="protein sequence ID" value="GIX94998.1"/>
    <property type="molecule type" value="Genomic_DNA"/>
</dbReference>
<dbReference type="AlphaFoldDB" id="A0AAV4PG22"/>
<accession>A0AAV4PG22</accession>
<protein>
    <recommendedName>
        <fullName evidence="4">Secreted protein</fullName>
    </recommendedName>
</protein>
<reference evidence="2 3" key="1">
    <citation type="submission" date="2021-06" db="EMBL/GenBank/DDBJ databases">
        <title>Caerostris darwini draft genome.</title>
        <authorList>
            <person name="Kono N."/>
            <person name="Arakawa K."/>
        </authorList>
    </citation>
    <scope>NUCLEOTIDE SEQUENCE [LARGE SCALE GENOMIC DNA]</scope>
</reference>
<keyword evidence="3" id="KW-1185">Reference proteome</keyword>
<evidence type="ECO:0008006" key="4">
    <source>
        <dbReference type="Google" id="ProtNLM"/>
    </source>
</evidence>
<feature type="signal peptide" evidence="1">
    <location>
        <begin position="1"/>
        <end position="17"/>
    </location>
</feature>
<feature type="chain" id="PRO_5043786276" description="Secreted protein" evidence="1">
    <location>
        <begin position="18"/>
        <end position="110"/>
    </location>
</feature>
<proteinExistence type="predicted"/>